<dbReference type="RefSeq" id="WP_339114059.1">
    <property type="nucleotide sequence ID" value="NZ_JAYWLC010000006.1"/>
</dbReference>
<evidence type="ECO:0000313" key="5">
    <source>
        <dbReference type="EMBL" id="MER5171934.1"/>
    </source>
</evidence>
<gene>
    <name evidence="5" type="ORF">VSX56_09100</name>
</gene>
<dbReference type="SUPFAM" id="SSF46785">
    <property type="entry name" value="Winged helix' DNA-binding domain"/>
    <property type="match status" value="1"/>
</dbReference>
<evidence type="ECO:0000256" key="1">
    <source>
        <dbReference type="ARBA" id="ARBA00023015"/>
    </source>
</evidence>
<dbReference type="PANTHER" id="PTHR42756:SF1">
    <property type="entry name" value="TRANSCRIPTIONAL REPRESSOR OF EMRAB OPERON"/>
    <property type="match status" value="1"/>
</dbReference>
<sequence>MPKARLAYLLHDASRAVRSRFETHTAEIGLTSSQWRLMSILMREGPLPQARLAELMEIEPISVSRLVDRMEQGNWVERAPSPNDRRVRLVAPTEKAQSTFADARSAADKVYAESMTGMPEGTYEQLTDILETLIKNLNTLNNQNR</sequence>
<keyword evidence="6" id="KW-1185">Reference proteome</keyword>
<evidence type="ECO:0000256" key="2">
    <source>
        <dbReference type="ARBA" id="ARBA00023125"/>
    </source>
</evidence>
<evidence type="ECO:0000259" key="4">
    <source>
        <dbReference type="PROSITE" id="PS50995"/>
    </source>
</evidence>
<reference evidence="5 6" key="1">
    <citation type="submission" date="2024-06" db="EMBL/GenBank/DDBJ databases">
        <title>Thioclava kandeliae sp. nov. from a rhizosphere soil sample of Kandelia candel in a mangrove.</title>
        <authorList>
            <person name="Mu T."/>
        </authorList>
    </citation>
    <scope>NUCLEOTIDE SEQUENCE [LARGE SCALE GENOMIC DNA]</scope>
    <source>
        <strain evidence="5 6">CPCC 100088</strain>
    </source>
</reference>
<dbReference type="InterPro" id="IPR036388">
    <property type="entry name" value="WH-like_DNA-bd_sf"/>
</dbReference>
<dbReference type="InterPro" id="IPR036390">
    <property type="entry name" value="WH_DNA-bd_sf"/>
</dbReference>
<keyword evidence="3" id="KW-0804">Transcription</keyword>
<dbReference type="PROSITE" id="PS50995">
    <property type="entry name" value="HTH_MARR_2"/>
    <property type="match status" value="1"/>
</dbReference>
<accession>A0ABV1SGA9</accession>
<name>A0ABV1SGA9_9RHOB</name>
<keyword evidence="2" id="KW-0238">DNA-binding</keyword>
<dbReference type="Gene3D" id="1.10.10.10">
    <property type="entry name" value="Winged helix-like DNA-binding domain superfamily/Winged helix DNA-binding domain"/>
    <property type="match status" value="1"/>
</dbReference>
<dbReference type="EMBL" id="JAYWLC010000006">
    <property type="protein sequence ID" value="MER5171934.1"/>
    <property type="molecule type" value="Genomic_DNA"/>
</dbReference>
<dbReference type="Pfam" id="PF01047">
    <property type="entry name" value="MarR"/>
    <property type="match status" value="1"/>
</dbReference>
<feature type="domain" description="HTH marR-type" evidence="4">
    <location>
        <begin position="3"/>
        <end position="135"/>
    </location>
</feature>
<proteinExistence type="predicted"/>
<keyword evidence="1" id="KW-0805">Transcription regulation</keyword>
<dbReference type="PANTHER" id="PTHR42756">
    <property type="entry name" value="TRANSCRIPTIONAL REGULATOR, MARR"/>
    <property type="match status" value="1"/>
</dbReference>
<evidence type="ECO:0000256" key="3">
    <source>
        <dbReference type="ARBA" id="ARBA00023163"/>
    </source>
</evidence>
<organism evidence="5 6">
    <name type="scientific">Thioclava kandeliae</name>
    <dbReference type="NCBI Taxonomy" id="3070818"/>
    <lineage>
        <taxon>Bacteria</taxon>
        <taxon>Pseudomonadati</taxon>
        <taxon>Pseudomonadota</taxon>
        <taxon>Alphaproteobacteria</taxon>
        <taxon>Rhodobacterales</taxon>
        <taxon>Paracoccaceae</taxon>
        <taxon>Thioclava</taxon>
    </lineage>
</organism>
<dbReference type="InterPro" id="IPR000835">
    <property type="entry name" value="HTH_MarR-typ"/>
</dbReference>
<dbReference type="Proteomes" id="UP001438953">
    <property type="component" value="Unassembled WGS sequence"/>
</dbReference>
<protein>
    <submittedName>
        <fullName evidence="5">MarR family transcriptional regulator</fullName>
    </submittedName>
</protein>
<dbReference type="SMART" id="SM00347">
    <property type="entry name" value="HTH_MARR"/>
    <property type="match status" value="1"/>
</dbReference>
<evidence type="ECO:0000313" key="6">
    <source>
        <dbReference type="Proteomes" id="UP001438953"/>
    </source>
</evidence>
<comment type="caution">
    <text evidence="5">The sequence shown here is derived from an EMBL/GenBank/DDBJ whole genome shotgun (WGS) entry which is preliminary data.</text>
</comment>
<dbReference type="PRINTS" id="PR00598">
    <property type="entry name" value="HTHMARR"/>
</dbReference>